<proteinExistence type="predicted"/>
<keyword evidence="3" id="KW-1185">Reference proteome</keyword>
<evidence type="ECO:0000313" key="2">
    <source>
        <dbReference type="EMBL" id="NYG31660.1"/>
    </source>
</evidence>
<dbReference type="InterPro" id="IPR021409">
    <property type="entry name" value="DUF3047"/>
</dbReference>
<keyword evidence="1" id="KW-0732">Signal</keyword>
<dbReference type="Proteomes" id="UP000518288">
    <property type="component" value="Unassembled WGS sequence"/>
</dbReference>
<name>A0A7Y9QUK9_9BURK</name>
<evidence type="ECO:0000313" key="3">
    <source>
        <dbReference type="Proteomes" id="UP000518288"/>
    </source>
</evidence>
<protein>
    <recommendedName>
        <fullName evidence="4">DUF3047 domain-containing protein</fullName>
    </recommendedName>
</protein>
<organism evidence="2 3">
    <name type="scientific">Sphaerotilus montanus</name>
    <dbReference type="NCBI Taxonomy" id="522889"/>
    <lineage>
        <taxon>Bacteria</taxon>
        <taxon>Pseudomonadati</taxon>
        <taxon>Pseudomonadota</taxon>
        <taxon>Betaproteobacteria</taxon>
        <taxon>Burkholderiales</taxon>
        <taxon>Sphaerotilaceae</taxon>
        <taxon>Sphaerotilus</taxon>
    </lineage>
</organism>
<feature type="signal peptide" evidence="1">
    <location>
        <begin position="1"/>
        <end position="24"/>
    </location>
</feature>
<dbReference type="PROSITE" id="PS51257">
    <property type="entry name" value="PROKAR_LIPOPROTEIN"/>
    <property type="match status" value="1"/>
</dbReference>
<accession>A0A7Y9QUK9</accession>
<sequence length="231" mass="25205">MNRIFHISAAAVAALLCGCVTVSTPDPVTAPGGIWSAQHLPGKRTTDYTPALRAGHRCTQARANRSASLWRRSLRLEPAAWRKLQFSWWVDTLSPGATVAEVDRDDAAARLVLAFDGDTARLSARNQMLFELAHTLTGEPPPYATLMYVWDAAAPIGTIITSGRSDRIRKIVVESGPTRLRHWQHYERDAQADFLAAFGEAPGALIGMAFMTDADNTQSRAEACYGPASLR</sequence>
<gene>
    <name evidence="2" type="ORF">BDD16_000646</name>
</gene>
<evidence type="ECO:0000256" key="1">
    <source>
        <dbReference type="SAM" id="SignalP"/>
    </source>
</evidence>
<evidence type="ECO:0008006" key="4">
    <source>
        <dbReference type="Google" id="ProtNLM"/>
    </source>
</evidence>
<dbReference type="AlphaFoldDB" id="A0A7Y9QUK9"/>
<feature type="chain" id="PRO_5030520504" description="DUF3047 domain-containing protein" evidence="1">
    <location>
        <begin position="25"/>
        <end position="231"/>
    </location>
</feature>
<dbReference type="Pfam" id="PF11249">
    <property type="entry name" value="DUF3047"/>
    <property type="match status" value="1"/>
</dbReference>
<dbReference type="RefSeq" id="WP_179632632.1">
    <property type="nucleotide sequence ID" value="NZ_JACCFH010000001.1"/>
</dbReference>
<comment type="caution">
    <text evidence="2">The sequence shown here is derived from an EMBL/GenBank/DDBJ whole genome shotgun (WGS) entry which is preliminary data.</text>
</comment>
<reference evidence="2 3" key="1">
    <citation type="submission" date="2020-07" db="EMBL/GenBank/DDBJ databases">
        <title>Genomic Encyclopedia of Archaeal and Bacterial Type Strains, Phase II (KMG-II): from individual species to whole genera.</title>
        <authorList>
            <person name="Goeker M."/>
        </authorList>
    </citation>
    <scope>NUCLEOTIDE SEQUENCE [LARGE SCALE GENOMIC DNA]</scope>
    <source>
        <strain evidence="2 3">DSM 21226</strain>
    </source>
</reference>
<dbReference type="EMBL" id="JACCFH010000001">
    <property type="protein sequence ID" value="NYG31660.1"/>
    <property type="molecule type" value="Genomic_DNA"/>
</dbReference>